<dbReference type="InterPro" id="IPR000305">
    <property type="entry name" value="GIY-YIG_endonuc"/>
</dbReference>
<feature type="domain" description="GIY-YIG" evidence="1">
    <location>
        <begin position="23"/>
        <end position="95"/>
    </location>
</feature>
<dbReference type="Proteomes" id="UP000067689">
    <property type="component" value="Chromosome"/>
</dbReference>
<evidence type="ECO:0000259" key="1">
    <source>
        <dbReference type="PROSITE" id="PS50164"/>
    </source>
</evidence>
<proteinExistence type="predicted"/>
<name>A0A0U4BBB9_9ACTN</name>
<organism evidence="2 3">
    <name type="scientific">Aeromicrobium erythreum</name>
    <dbReference type="NCBI Taxonomy" id="2041"/>
    <lineage>
        <taxon>Bacteria</taxon>
        <taxon>Bacillati</taxon>
        <taxon>Actinomycetota</taxon>
        <taxon>Actinomycetes</taxon>
        <taxon>Propionibacteriales</taxon>
        <taxon>Nocardioidaceae</taxon>
        <taxon>Aeromicrobium</taxon>
    </lineage>
</organism>
<dbReference type="CDD" id="cd10439">
    <property type="entry name" value="GIY-YIG_COG3410"/>
    <property type="match status" value="1"/>
</dbReference>
<dbReference type="PATRIC" id="fig|2041.4.peg.2283"/>
<accession>A0A0U4BBB9</accession>
<dbReference type="InterPro" id="IPR018647">
    <property type="entry name" value="SLFN_3-like_DNA/RNA_helicase"/>
</dbReference>
<reference evidence="2 3" key="1">
    <citation type="journal article" date="1991" name="Int. J. Syst. Bacteriol.">
        <title>Description of the erythromycin-producing bacterium Arthrobacter sp. strain NRRL B-3381 as Aeromicrobium erythreum gen. nov., sp. nov.</title>
        <authorList>
            <person name="Miller E.S."/>
            <person name="Woese C.R."/>
            <person name="Brenner S."/>
        </authorList>
    </citation>
    <scope>NUCLEOTIDE SEQUENCE [LARGE SCALE GENOMIC DNA]</scope>
    <source>
        <strain evidence="2 3">AR18</strain>
    </source>
</reference>
<dbReference type="InterPro" id="IPR027417">
    <property type="entry name" value="P-loop_NTPase"/>
</dbReference>
<dbReference type="EMBL" id="CP011502">
    <property type="protein sequence ID" value="ALX05177.1"/>
    <property type="molecule type" value="Genomic_DNA"/>
</dbReference>
<dbReference type="SUPFAM" id="SSF52540">
    <property type="entry name" value="P-loop containing nucleoside triphosphate hydrolases"/>
    <property type="match status" value="1"/>
</dbReference>
<dbReference type="PROSITE" id="PS50164">
    <property type="entry name" value="GIY_YIG"/>
    <property type="match status" value="1"/>
</dbReference>
<dbReference type="Gene3D" id="3.40.50.300">
    <property type="entry name" value="P-loop containing nucleotide triphosphate hydrolases"/>
    <property type="match status" value="1"/>
</dbReference>
<sequence>MRKASFDASCVHDWMREDERYDNWPVVYAITGSRHVYVGESVNAATRMFQHLRSPKARLLDKFRVVLDDTFNKSVCLDLETYLIRALNADQTFTVLNKQSSARNSNYYDRSHYREKFAAIFESLRAEGLFRNDLEEIENSNLFKLSPFVSLTPTQASAVEAIVAIIREAAGGRSEPAVVQGDPGTGKTIVGIFLAKLLADLRQPRDAHLDADTFVEDEVGGDVTLGDLSIGFVVPQQSLRETIRSVFKATPALSDLPVLTPFDVAESDDDFDVLIVDEAHRLQQFSGSLQMLSSRYREINRRLFPGDEEGIEHTQLDWIKARSRVPVLLLDDKQTVRPMSDLPVATVTALIETAKHDDRHVRLWTQMRTLAGDAYIDYVADVLRGSAVQRIEFPDYDLRLYDDLREMREDIMARDVDHGLSRVLAGFAWPWVSKKDKQRPDIEIDGLQLFWNRTDKDWINSRTALEEVGCIHTSQGYDLNYAGVIIGHELRWNVATDGPEFVRSNYHDRNGRANNTTLGQTYTDDDLLEYVINIYRVLLTRGIRGTYVYVCDPALRERLRTYFPPPPHRP</sequence>
<evidence type="ECO:0000313" key="2">
    <source>
        <dbReference type="EMBL" id="ALX05177.1"/>
    </source>
</evidence>
<dbReference type="AlphaFoldDB" id="A0A0U4BBB9"/>
<dbReference type="Pfam" id="PF09848">
    <property type="entry name" value="SLFN-g3_helicase"/>
    <property type="match status" value="1"/>
</dbReference>
<keyword evidence="3" id="KW-1185">Reference proteome</keyword>
<gene>
    <name evidence="2" type="ORF">AERYTH_10915</name>
</gene>
<evidence type="ECO:0000313" key="3">
    <source>
        <dbReference type="Proteomes" id="UP000067689"/>
    </source>
</evidence>
<dbReference type="KEGG" id="aer:AERYTH_10915"/>
<dbReference type="STRING" id="2041.AERYTH_10915"/>
<protein>
    <recommendedName>
        <fullName evidence="1">GIY-YIG domain-containing protein</fullName>
    </recommendedName>
</protein>